<name>A0A7X0RV14_9BACL</name>
<protein>
    <submittedName>
        <fullName evidence="2">Tape measure protein</fullName>
    </submittedName>
</protein>
<keyword evidence="3" id="KW-1185">Reference proteome</keyword>
<proteinExistence type="predicted"/>
<dbReference type="PANTHER" id="PTHR38812">
    <property type="entry name" value="MU-LIKE PROPHAGE FLUMU PROTEIN GP42"/>
    <property type="match status" value="1"/>
</dbReference>
<dbReference type="AlphaFoldDB" id="A0A7X0RV14"/>
<evidence type="ECO:0000259" key="1">
    <source>
        <dbReference type="Pfam" id="PF20155"/>
    </source>
</evidence>
<dbReference type="InterPro" id="IPR053058">
    <property type="entry name" value="Mulikevirus_tape_measure"/>
</dbReference>
<dbReference type="InterPro" id="IPR013491">
    <property type="entry name" value="Tape_meas_N"/>
</dbReference>
<dbReference type="PANTHER" id="PTHR38812:SF2">
    <property type="entry name" value="MU-LIKE PROPHAGE FLUMU PROTEIN GP42"/>
    <property type="match status" value="1"/>
</dbReference>
<feature type="domain" description="Tape measure protein N-terminal" evidence="1">
    <location>
        <begin position="121"/>
        <end position="296"/>
    </location>
</feature>
<organism evidence="2 3">
    <name type="scientific">Cohnella nanjingensis</name>
    <dbReference type="NCBI Taxonomy" id="1387779"/>
    <lineage>
        <taxon>Bacteria</taxon>
        <taxon>Bacillati</taxon>
        <taxon>Bacillota</taxon>
        <taxon>Bacilli</taxon>
        <taxon>Bacillales</taxon>
        <taxon>Paenibacillaceae</taxon>
        <taxon>Cohnella</taxon>
    </lineage>
</organism>
<dbReference type="NCBIfam" id="TIGR02675">
    <property type="entry name" value="tape_meas_nterm"/>
    <property type="match status" value="1"/>
</dbReference>
<evidence type="ECO:0000313" key="3">
    <source>
        <dbReference type="Proteomes" id="UP000547209"/>
    </source>
</evidence>
<dbReference type="EMBL" id="JACJVP010000032">
    <property type="protein sequence ID" value="MBB6673021.1"/>
    <property type="molecule type" value="Genomic_DNA"/>
</dbReference>
<sequence length="741" mass="78712">MDKFMAQIEKRSAALRKVSASPAVRLNDRVTEPVRRATSSLSTLDKVKASPAAKLNDQVSSKVRAAGTLLTGLTRRTWHVTIRAKDLITGTIGSIKSTLFSLPGMLGMAGGIAGGVVAPTNLSGQMEQARIAFETMLGSATKARRLLDDLQDFANHTPFEFPELRDSSKRLLAFGFTAEKIIPMMTGIGNAASGLGLGSEGIGRITLALGQMKAKAKVSADEMLQLTEAGIPAWDILAKRMGISTAQTMKLAEKGLIPATQAIEALIDGMNQRFPNMMDKQSKSLFGLLSNIKDTFNSKILMRWGDGIRTAIQPRFQKLSDWIDNNEAKIKHWGDVLAKSGGQAADWVGRKFEKLISLFDDPTFQNADFFGKMRIAWDKLISDPFAEWWAAGGQAKVNNIAAKMGDAIGGTLGGLIMGALGVAAGDSSADESPFLQAGKVAGKAFLDAFLEAFDAGKIASKASNALADVNMQAIKNPTKGNLINAGLVDAFTITLGSILLGKVLKPIKLIKGLFGKGVATGTAAAGAKVAAEAATRAGAATVAESVVTRGAGAAAGATAGAAAFPKSPYSPGWNPRYVTPPRPGVPLPQTFPKGIPLAGNLVRMFIGPETVPLIAGSLISQNLIQQDLNKKADFKSMYQDNPTMLEWGKLPEWQRFGVNSGAPITRVPEPSANYSQQQVNNAAAYLSGKEITQENKTSLMVHVPAGAVQINMPAAELDYETIMHDIGTNFAEVIRRAYENK</sequence>
<reference evidence="2 3" key="1">
    <citation type="submission" date="2020-08" db="EMBL/GenBank/DDBJ databases">
        <title>Cohnella phylogeny.</title>
        <authorList>
            <person name="Dunlap C."/>
        </authorList>
    </citation>
    <scope>NUCLEOTIDE SEQUENCE [LARGE SCALE GENOMIC DNA]</scope>
    <source>
        <strain evidence="2 3">DSM 28246</strain>
    </source>
</reference>
<accession>A0A7X0RV14</accession>
<dbReference type="Pfam" id="PF20155">
    <property type="entry name" value="TMP_3"/>
    <property type="match status" value="1"/>
</dbReference>
<dbReference type="Proteomes" id="UP000547209">
    <property type="component" value="Unassembled WGS sequence"/>
</dbReference>
<gene>
    <name evidence="2" type="ORF">H7C19_20270</name>
</gene>
<comment type="caution">
    <text evidence="2">The sequence shown here is derived from an EMBL/GenBank/DDBJ whole genome shotgun (WGS) entry which is preliminary data.</text>
</comment>
<evidence type="ECO:0000313" key="2">
    <source>
        <dbReference type="EMBL" id="MBB6673021.1"/>
    </source>
</evidence>